<accession>A0A6L7G6G3</accession>
<dbReference type="EMBL" id="WUMU01000016">
    <property type="protein sequence ID" value="MXN19108.1"/>
    <property type="molecule type" value="Genomic_DNA"/>
</dbReference>
<comment type="caution">
    <text evidence="1">The sequence shown here is derived from an EMBL/GenBank/DDBJ whole genome shotgun (WGS) entry which is preliminary data.</text>
</comment>
<sequence length="139" mass="15602">MKVLEWYFGFHAPASLRDLRAGASLRTIFGHVEAWGYTADDTWIFFDPRGAGTRILITHLHDEVEDQMVARLETCQLILKIAPDDRQLRVPLHLGMNCASQCAHLVGRRAFGPGGLRRMLLKNGAEIIHDTERRPGGKG</sequence>
<keyword evidence="2" id="KW-1185">Reference proteome</keyword>
<organism evidence="1 2">
    <name type="scientific">Pseudooceanicola albus</name>
    <dbReference type="NCBI Taxonomy" id="2692189"/>
    <lineage>
        <taxon>Bacteria</taxon>
        <taxon>Pseudomonadati</taxon>
        <taxon>Pseudomonadota</taxon>
        <taxon>Alphaproteobacteria</taxon>
        <taxon>Rhodobacterales</taxon>
        <taxon>Paracoccaceae</taxon>
        <taxon>Pseudooceanicola</taxon>
    </lineage>
</organism>
<gene>
    <name evidence="1" type="ORF">GR170_14790</name>
</gene>
<protein>
    <submittedName>
        <fullName evidence="1">Uncharacterized protein</fullName>
    </submittedName>
</protein>
<reference evidence="1 2" key="1">
    <citation type="submission" date="2019-12" db="EMBL/GenBank/DDBJ databases">
        <authorList>
            <person name="Li M."/>
        </authorList>
    </citation>
    <scope>NUCLEOTIDE SEQUENCE [LARGE SCALE GENOMIC DNA]</scope>
    <source>
        <strain evidence="1 2">GBMRC 2024</strain>
    </source>
</reference>
<name>A0A6L7G6G3_9RHOB</name>
<evidence type="ECO:0000313" key="2">
    <source>
        <dbReference type="Proteomes" id="UP000477911"/>
    </source>
</evidence>
<dbReference type="Proteomes" id="UP000477911">
    <property type="component" value="Unassembled WGS sequence"/>
</dbReference>
<dbReference type="RefSeq" id="WP_160895225.1">
    <property type="nucleotide sequence ID" value="NZ_WUMU01000016.1"/>
</dbReference>
<proteinExistence type="predicted"/>
<dbReference type="AlphaFoldDB" id="A0A6L7G6G3"/>
<evidence type="ECO:0000313" key="1">
    <source>
        <dbReference type="EMBL" id="MXN19108.1"/>
    </source>
</evidence>